<dbReference type="HAMAP" id="MF_01310">
    <property type="entry name" value="Ribosomal_uS11"/>
    <property type="match status" value="1"/>
</dbReference>
<dbReference type="FunFam" id="3.30.420.80:FF:000001">
    <property type="entry name" value="30S ribosomal protein S11"/>
    <property type="match status" value="1"/>
</dbReference>
<dbReference type="SUPFAM" id="SSF53137">
    <property type="entry name" value="Translational machinery components"/>
    <property type="match status" value="1"/>
</dbReference>
<reference evidence="10 11" key="1">
    <citation type="submission" date="2009-12" db="EMBL/GenBank/DDBJ databases">
        <title>Complete sequence of Thermotoga petrophila RKU-1.</title>
        <authorList>
            <consortium name="US DOE Joint Genome Institute"/>
            <person name="Lucas S."/>
            <person name="Copeland A."/>
            <person name="Lapidus A."/>
            <person name="Glavina del Rio T."/>
            <person name="Dalin E."/>
            <person name="Tice H."/>
            <person name="Bruce D."/>
            <person name="Goodwin L."/>
            <person name="Pitluck S."/>
            <person name="Munk A.C."/>
            <person name="Brettin T."/>
            <person name="Detter J.C."/>
            <person name="Han C."/>
            <person name="Tapia R."/>
            <person name="Larimer F."/>
            <person name="Land M."/>
            <person name="Hauser L."/>
            <person name="Kyrpides N."/>
            <person name="Mikhailova N."/>
            <person name="Nelson K.E."/>
            <person name="Gogarten J.P."/>
            <person name="Noll K.M."/>
        </authorList>
    </citation>
    <scope>NUCLEOTIDE SEQUENCE [LARGE SCALE GENOMIC DNA]</scope>
    <source>
        <strain evidence="11">ATCC BAA-489 / DSM 13996 / JCM 10882 / RKU-10</strain>
    </source>
</reference>
<dbReference type="EMBL" id="CP001839">
    <property type="protein sequence ID" value="ADA67420.1"/>
    <property type="molecule type" value="Genomic_DNA"/>
</dbReference>
<dbReference type="InterPro" id="IPR036967">
    <property type="entry name" value="Ribosomal_uS11_sf"/>
</dbReference>
<evidence type="ECO:0000256" key="8">
    <source>
        <dbReference type="HAMAP-Rule" id="MF_01310"/>
    </source>
</evidence>
<evidence type="ECO:0000256" key="1">
    <source>
        <dbReference type="ARBA" id="ARBA00006194"/>
    </source>
</evidence>
<dbReference type="Gene3D" id="3.30.420.80">
    <property type="entry name" value="Ribosomal protein S11"/>
    <property type="match status" value="1"/>
</dbReference>
<gene>
    <name evidence="8" type="primary">rpsK</name>
    <name evidence="10" type="ordered locus">Tnap_1335</name>
</gene>
<dbReference type="InterPro" id="IPR019981">
    <property type="entry name" value="Ribosomal_uS11_bac-type"/>
</dbReference>
<keyword evidence="3 8" id="KW-0694">RNA-binding</keyword>
<name>D2C3W6_THEP2</name>
<evidence type="ECO:0000256" key="3">
    <source>
        <dbReference type="ARBA" id="ARBA00022884"/>
    </source>
</evidence>
<dbReference type="AlphaFoldDB" id="D2C3W6"/>
<dbReference type="KEGG" id="tnp:Tnap_1335"/>
<dbReference type="NCBIfam" id="TIGR03632">
    <property type="entry name" value="uS11_bact"/>
    <property type="match status" value="1"/>
</dbReference>
<proteinExistence type="inferred from homology"/>
<dbReference type="InterPro" id="IPR018102">
    <property type="entry name" value="Ribosomal_uS11_CS"/>
</dbReference>
<dbReference type="Pfam" id="PF00411">
    <property type="entry name" value="Ribosomal_S11"/>
    <property type="match status" value="1"/>
</dbReference>
<organism evidence="10 11">
    <name type="scientific">Thermotoga petrophila (strain ATCC BAA-489 / DSM 13996 / JCM 10882 / RKU-10)</name>
    <name type="common">Thermotoga naphthophila</name>
    <dbReference type="NCBI Taxonomy" id="590168"/>
    <lineage>
        <taxon>Bacteria</taxon>
        <taxon>Thermotogati</taxon>
        <taxon>Thermotogota</taxon>
        <taxon>Thermotogae</taxon>
        <taxon>Thermotogales</taxon>
        <taxon>Thermotogaceae</taxon>
        <taxon>Thermotoga</taxon>
    </lineage>
</organism>
<dbReference type="GO" id="GO:1990904">
    <property type="term" value="C:ribonucleoprotein complex"/>
    <property type="evidence" value="ECO:0007669"/>
    <property type="project" value="UniProtKB-KW"/>
</dbReference>
<keyword evidence="2 8" id="KW-0699">rRNA-binding</keyword>
<evidence type="ECO:0000256" key="2">
    <source>
        <dbReference type="ARBA" id="ARBA00022730"/>
    </source>
</evidence>
<protein>
    <recommendedName>
        <fullName evidence="6 8">Small ribosomal subunit protein uS11</fullName>
    </recommendedName>
</protein>
<evidence type="ECO:0000256" key="4">
    <source>
        <dbReference type="ARBA" id="ARBA00022980"/>
    </source>
</evidence>
<dbReference type="GO" id="GO:0003735">
    <property type="term" value="F:structural constituent of ribosome"/>
    <property type="evidence" value="ECO:0007669"/>
    <property type="project" value="InterPro"/>
</dbReference>
<dbReference type="InterPro" id="IPR001971">
    <property type="entry name" value="Ribosomal_uS11"/>
</dbReference>
<accession>D2C3W6</accession>
<dbReference type="RefSeq" id="WP_011943800.1">
    <property type="nucleotide sequence ID" value="NC_013642.1"/>
</dbReference>
<keyword evidence="4 8" id="KW-0689">Ribosomal protein</keyword>
<dbReference type="GO" id="GO:0006412">
    <property type="term" value="P:translation"/>
    <property type="evidence" value="ECO:0007669"/>
    <property type="project" value="UniProtKB-UniRule"/>
</dbReference>
<keyword evidence="11" id="KW-1185">Reference proteome</keyword>
<dbReference type="PIRSF" id="PIRSF002131">
    <property type="entry name" value="Ribosomal_S11"/>
    <property type="match status" value="1"/>
</dbReference>
<evidence type="ECO:0000256" key="5">
    <source>
        <dbReference type="ARBA" id="ARBA00023274"/>
    </source>
</evidence>
<evidence type="ECO:0000256" key="6">
    <source>
        <dbReference type="ARBA" id="ARBA00035160"/>
    </source>
</evidence>
<dbReference type="SMR" id="D2C3W6"/>
<dbReference type="Proteomes" id="UP000000940">
    <property type="component" value="Chromosome"/>
</dbReference>
<evidence type="ECO:0000313" key="10">
    <source>
        <dbReference type="EMBL" id="ADA67420.1"/>
    </source>
</evidence>
<dbReference type="HOGENOM" id="CLU_072439_5_0_0"/>
<comment type="similarity">
    <text evidence="1 8 9">Belongs to the universal ribosomal protein uS11 family.</text>
</comment>
<comment type="function">
    <text evidence="7 8">Located on the platform of the 30S subunit, it bridges several disparate RNA helices of the 16S rRNA. Forms part of the Shine-Dalgarno cleft in the 70S ribosome.</text>
</comment>
<evidence type="ECO:0000256" key="7">
    <source>
        <dbReference type="ARBA" id="ARBA00058053"/>
    </source>
</evidence>
<comment type="subunit">
    <text evidence="8">Part of the 30S ribosomal subunit. Interacts with proteins S7 and S18. Binds to IF-3.</text>
</comment>
<keyword evidence="5 8" id="KW-0687">Ribonucleoprotein</keyword>
<evidence type="ECO:0000313" key="11">
    <source>
        <dbReference type="Proteomes" id="UP000000940"/>
    </source>
</evidence>
<dbReference type="GO" id="GO:0005840">
    <property type="term" value="C:ribosome"/>
    <property type="evidence" value="ECO:0007669"/>
    <property type="project" value="UniProtKB-KW"/>
</dbReference>
<dbReference type="PANTHER" id="PTHR11759">
    <property type="entry name" value="40S RIBOSOMAL PROTEIN S14/30S RIBOSOMAL PROTEIN S11"/>
    <property type="match status" value="1"/>
</dbReference>
<dbReference type="NCBIfam" id="NF003698">
    <property type="entry name" value="PRK05309.1"/>
    <property type="match status" value="1"/>
</dbReference>
<dbReference type="PROSITE" id="PS00054">
    <property type="entry name" value="RIBOSOMAL_S11"/>
    <property type="match status" value="1"/>
</dbReference>
<dbReference type="GO" id="GO:0019843">
    <property type="term" value="F:rRNA binding"/>
    <property type="evidence" value="ECO:0007669"/>
    <property type="project" value="UniProtKB-UniRule"/>
</dbReference>
<evidence type="ECO:0000256" key="9">
    <source>
        <dbReference type="RuleBase" id="RU003629"/>
    </source>
</evidence>
<sequence length="130" mass="14134">MARKRGSSSRKQKKVGFDYGVVHIKSTFNNTIITLTDKDGNTLTWASGGTVGFEGTRKGTPYAAQLAADKVAREALRMGIKKVDILVKGPGPGREPAIRTLQGAGLEINQIKDVTPIPFNGCRPKKRRRV</sequence>